<evidence type="ECO:0000256" key="1">
    <source>
        <dbReference type="SAM" id="Phobius"/>
    </source>
</evidence>
<dbReference type="EMBL" id="CP159837">
    <property type="protein sequence ID" value="XCM34666.1"/>
    <property type="molecule type" value="Genomic_DNA"/>
</dbReference>
<sequence length="140" mass="16110">MVNLVESKRLITQAEYAKKLRPLIPPEAFLSDQNYICILPINLSILILGWVMADYLDRWNRYLLWLYLPFALVMGNSVIVSLFSTHNIMHSAVLKNPRLKQAIGLLRLTMLGMPQHYGKPFIIENIVIKLTLYKTPIATT</sequence>
<keyword evidence="1" id="KW-0472">Membrane</keyword>
<keyword evidence="1" id="KW-1133">Transmembrane helix</keyword>
<dbReference type="RefSeq" id="WP_054469227.1">
    <property type="nucleotide sequence ID" value="NZ_CP159837.1"/>
</dbReference>
<evidence type="ECO:0000313" key="2">
    <source>
        <dbReference type="EMBL" id="XCM34666.1"/>
    </source>
</evidence>
<reference evidence="2" key="1">
    <citation type="submission" date="2024-07" db="EMBL/GenBank/DDBJ databases">
        <authorList>
            <person name="Kim Y.J."/>
            <person name="Jeong J.Y."/>
        </authorList>
    </citation>
    <scope>NUCLEOTIDE SEQUENCE</scope>
    <source>
        <strain evidence="2">GIHE-MW2</strain>
    </source>
</reference>
<accession>A0AAU8J686</accession>
<keyword evidence="1" id="KW-0812">Transmembrane</keyword>
<organism evidence="2">
    <name type="scientific">Planktothricoides raciborskii GIHE-MW2</name>
    <dbReference type="NCBI Taxonomy" id="2792601"/>
    <lineage>
        <taxon>Bacteria</taxon>
        <taxon>Bacillati</taxon>
        <taxon>Cyanobacteriota</taxon>
        <taxon>Cyanophyceae</taxon>
        <taxon>Oscillatoriophycideae</taxon>
        <taxon>Oscillatoriales</taxon>
        <taxon>Oscillatoriaceae</taxon>
        <taxon>Planktothricoides</taxon>
    </lineage>
</organism>
<name>A0AAU8J686_9CYAN</name>
<proteinExistence type="predicted"/>
<dbReference type="AlphaFoldDB" id="A0AAU8J686"/>
<gene>
    <name evidence="2" type="ORF">ABWT76_003283</name>
</gene>
<feature type="transmembrane region" description="Helical" evidence="1">
    <location>
        <begin position="35"/>
        <end position="53"/>
    </location>
</feature>
<protein>
    <submittedName>
        <fullName evidence="2">Uncharacterized protein</fullName>
    </submittedName>
</protein>
<feature type="transmembrane region" description="Helical" evidence="1">
    <location>
        <begin position="65"/>
        <end position="85"/>
    </location>
</feature>